<proteinExistence type="predicted"/>
<dbReference type="EMBL" id="MG228426">
    <property type="protein sequence ID" value="AUV50566.1"/>
    <property type="molecule type" value="Genomic_DNA"/>
</dbReference>
<geneLocation type="plasmid" evidence="1">
    <name>pKP_BO_OXA-181</name>
</geneLocation>
<reference evidence="1" key="1">
    <citation type="submission" date="2017-10" db="EMBL/GenBank/DDBJ databases">
        <title>Escherichia coli strain KP_ZA plasmid pBO_OXA-181, complete sequence.</title>
        <authorList>
            <person name="Gaibani P."/>
        </authorList>
    </citation>
    <scope>NUCLEOTIDE SEQUENCE</scope>
    <source>
        <strain evidence="1">BO15V</strain>
        <plasmid evidence="1">pKP_BO_OXA-181</plasmid>
    </source>
</reference>
<name>A0A2K9UZU1_ECOLX</name>
<keyword evidence="1" id="KW-0614">Plasmid</keyword>
<dbReference type="AlphaFoldDB" id="A0A2K9UZU1"/>
<protein>
    <submittedName>
        <fullName evidence="1">Uncharacterized protein</fullName>
    </submittedName>
</protein>
<evidence type="ECO:0000313" key="1">
    <source>
        <dbReference type="EMBL" id="AUV50566.1"/>
    </source>
</evidence>
<sequence>MNKLFCGKPNNIRTLGLMVAEIAVRYVNSEVLRGGLGARIYERAPEQCRDHKPSPVKEIFRHCPVRYIAYPPRGQGQVLTGYYH</sequence>
<organism evidence="1">
    <name type="scientific">Escherichia coli</name>
    <dbReference type="NCBI Taxonomy" id="562"/>
    <lineage>
        <taxon>Bacteria</taxon>
        <taxon>Pseudomonadati</taxon>
        <taxon>Pseudomonadota</taxon>
        <taxon>Gammaproteobacteria</taxon>
        <taxon>Enterobacterales</taxon>
        <taxon>Enterobacteriaceae</taxon>
        <taxon>Escherichia</taxon>
    </lineage>
</organism>
<accession>A0A2K9UZU1</accession>